<dbReference type="Pfam" id="PF19827">
    <property type="entry name" value="DUF6308"/>
    <property type="match status" value="1"/>
</dbReference>
<keyword evidence="2" id="KW-1185">Reference proteome</keyword>
<evidence type="ECO:0000313" key="1">
    <source>
        <dbReference type="EMBL" id="GAB77321.1"/>
    </source>
</evidence>
<dbReference type="InterPro" id="IPR046275">
    <property type="entry name" value="DUF6308"/>
</dbReference>
<comment type="caution">
    <text evidence="1">The sequence shown here is derived from an EMBL/GenBank/DDBJ whole genome shotgun (WGS) entry which is preliminary data.</text>
</comment>
<evidence type="ECO:0000313" key="2">
    <source>
        <dbReference type="Proteomes" id="UP000008495"/>
    </source>
</evidence>
<dbReference type="Proteomes" id="UP000008495">
    <property type="component" value="Unassembled WGS sequence"/>
</dbReference>
<dbReference type="RefSeq" id="WP_006502073.1">
    <property type="nucleotide sequence ID" value="NZ_BAGZ01000005.1"/>
</dbReference>
<protein>
    <submittedName>
        <fullName evidence="1">Uncharacterized protein</fullName>
    </submittedName>
</protein>
<proteinExistence type="predicted"/>
<dbReference type="OrthoDB" id="5178186at2"/>
<organism evidence="1 2">
    <name type="scientific">Austwickia chelonae NBRC 105200</name>
    <dbReference type="NCBI Taxonomy" id="1184607"/>
    <lineage>
        <taxon>Bacteria</taxon>
        <taxon>Bacillati</taxon>
        <taxon>Actinomycetota</taxon>
        <taxon>Actinomycetes</taxon>
        <taxon>Micrococcales</taxon>
        <taxon>Dermatophilaceae</taxon>
        <taxon>Austwickia</taxon>
    </lineage>
</organism>
<dbReference type="EMBL" id="BAGZ01000005">
    <property type="protein sequence ID" value="GAB77321.1"/>
    <property type="molecule type" value="Genomic_DNA"/>
</dbReference>
<dbReference type="eggNOG" id="ENOG5033Z3M">
    <property type="taxonomic scope" value="Bacteria"/>
</dbReference>
<gene>
    <name evidence="1" type="ORF">AUCHE_05_02260</name>
</gene>
<sequence length="236" mass="27484">MANDRLPVTEGWRNADLYLEPALDRVWTALRDPRTPERLTRYYTPDANFAGATFVDACRSDPESIDCEDLLAVTLLDVKIPPRAVRALLEPGPTREKINELLSVERLPVDARLEEATPETLANMVELYEYLRELVPPTRERYEVNWATAAKLCARKRPDLFPVRDEVVCRYLRLWPSRYQVDWQVFAWVLGHDDVREHLTRLIERTAEEPGTVVPDPKHLLRHLDVAVWMHAPHRF</sequence>
<name>K6ULK2_9MICO</name>
<reference evidence="1 2" key="1">
    <citation type="submission" date="2012-08" db="EMBL/GenBank/DDBJ databases">
        <title>Whole genome shotgun sequence of Austwickia chelonae NBRC 105200.</title>
        <authorList>
            <person name="Yoshida I."/>
            <person name="Hosoyama A."/>
            <person name="Tsuchikane K."/>
            <person name="Katsumata H."/>
            <person name="Ando Y."/>
            <person name="Ohji S."/>
            <person name="Hamada M."/>
            <person name="Tamura T."/>
            <person name="Yamazoe A."/>
            <person name="Yamazaki S."/>
            <person name="Fujita N."/>
        </authorList>
    </citation>
    <scope>NUCLEOTIDE SEQUENCE [LARGE SCALE GENOMIC DNA]</scope>
    <source>
        <strain evidence="1 2">NBRC 105200</strain>
    </source>
</reference>
<dbReference type="AlphaFoldDB" id="K6ULK2"/>
<accession>K6ULK2</accession>